<dbReference type="Pfam" id="PF04203">
    <property type="entry name" value="Sortase"/>
    <property type="match status" value="1"/>
</dbReference>
<dbReference type="SUPFAM" id="SSF63817">
    <property type="entry name" value="Sortase"/>
    <property type="match status" value="1"/>
</dbReference>
<dbReference type="InterPro" id="IPR005754">
    <property type="entry name" value="Sortase"/>
</dbReference>
<dbReference type="Proteomes" id="UP000278327">
    <property type="component" value="Unassembled WGS sequence"/>
</dbReference>
<organism evidence="3 4">
    <name type="scientific">Adlercreutzia equolifaciens subsp. celatus DSM 18785</name>
    <dbReference type="NCBI Taxonomy" id="1121021"/>
    <lineage>
        <taxon>Bacteria</taxon>
        <taxon>Bacillati</taxon>
        <taxon>Actinomycetota</taxon>
        <taxon>Coriobacteriia</taxon>
        <taxon>Eggerthellales</taxon>
        <taxon>Eggerthellaceae</taxon>
        <taxon>Adlercreutzia</taxon>
    </lineage>
</organism>
<keyword evidence="2" id="KW-1133">Transmembrane helix</keyword>
<dbReference type="CDD" id="cd05826">
    <property type="entry name" value="Sortase_B"/>
    <property type="match status" value="1"/>
</dbReference>
<evidence type="ECO:0000256" key="1">
    <source>
        <dbReference type="ARBA" id="ARBA00022801"/>
    </source>
</evidence>
<gene>
    <name evidence="3" type="ORF">DMP10_04390</name>
</gene>
<keyword evidence="2" id="KW-0812">Transmembrane</keyword>
<name>A0A3N0AUZ3_9ACTN</name>
<keyword evidence="4" id="KW-1185">Reference proteome</keyword>
<comment type="caution">
    <text evidence="3">The sequence shown here is derived from an EMBL/GenBank/DDBJ whole genome shotgun (WGS) entry which is preliminary data.</text>
</comment>
<evidence type="ECO:0000256" key="2">
    <source>
        <dbReference type="SAM" id="Phobius"/>
    </source>
</evidence>
<accession>A0A3N0AUZ3</accession>
<dbReference type="EMBL" id="QICA01000005">
    <property type="protein sequence ID" value="RNL38692.1"/>
    <property type="molecule type" value="Genomic_DNA"/>
</dbReference>
<sequence>MTGWGARHASHLFRHKEQEMERIRKAAKATSIIIIAILTALTLTILCASEEERIEIAEMVNNLSDQEEPERQIDWDSLPAEVVAWVEVPGTSIDEPIAQAMPDVPNAYLYRDVFGQGAYGTPYIDCECTIDSRFVMVYGHHMSDGTAFAEFADFIDEGFAREHSRIIVYKRSGDTLELVVCAVDIVNASRERLVIDQEEGFEEIIGTPDLQLADASDASQLFAFTTCSYQTKNSRTVVYATI</sequence>
<dbReference type="InterPro" id="IPR023365">
    <property type="entry name" value="Sortase_dom-sf"/>
</dbReference>
<dbReference type="GO" id="GO:0016787">
    <property type="term" value="F:hydrolase activity"/>
    <property type="evidence" value="ECO:0007669"/>
    <property type="project" value="UniProtKB-KW"/>
</dbReference>
<reference evidence="3 4" key="1">
    <citation type="journal article" date="2019" name="Microbiol. Resour. Announc.">
        <title>Draft Genome Sequences of Type Strains of Gordonibacter faecihominis, Paraeggerthella hongkongensis, Parvibacter caecicola,Slackia equolifaciens, Slackia faecicanis, and Slackia isoflavoniconvertens.</title>
        <authorList>
            <person name="Danylec N."/>
            <person name="Stoll D.A."/>
            <person name="Dotsch A."/>
            <person name="Huch M."/>
        </authorList>
    </citation>
    <scope>NUCLEOTIDE SEQUENCE [LARGE SCALE GENOMIC DNA]</scope>
    <source>
        <strain evidence="3 4">DSM 18785</strain>
    </source>
</reference>
<proteinExistence type="predicted"/>
<feature type="transmembrane region" description="Helical" evidence="2">
    <location>
        <begin position="26"/>
        <end position="46"/>
    </location>
</feature>
<evidence type="ECO:0000313" key="3">
    <source>
        <dbReference type="EMBL" id="RNL38692.1"/>
    </source>
</evidence>
<dbReference type="AlphaFoldDB" id="A0A3N0AUZ3"/>
<protein>
    <submittedName>
        <fullName evidence="3">Class B sortase</fullName>
    </submittedName>
</protein>
<dbReference type="InterPro" id="IPR009835">
    <property type="entry name" value="SrtB"/>
</dbReference>
<dbReference type="Gene3D" id="2.40.260.10">
    <property type="entry name" value="Sortase"/>
    <property type="match status" value="1"/>
</dbReference>
<keyword evidence="1" id="KW-0378">Hydrolase</keyword>
<keyword evidence="2" id="KW-0472">Membrane</keyword>
<evidence type="ECO:0000313" key="4">
    <source>
        <dbReference type="Proteomes" id="UP000278327"/>
    </source>
</evidence>